<dbReference type="InterPro" id="IPR003531">
    <property type="entry name" value="Hempt_rcpt_S_F1_CS"/>
</dbReference>
<keyword evidence="6" id="KW-1015">Disulfide bond</keyword>
<evidence type="ECO:0000313" key="15">
    <source>
        <dbReference type="RefSeq" id="XP_032122551.1"/>
    </source>
</evidence>
<evidence type="ECO:0000313" key="13">
    <source>
        <dbReference type="Proteomes" id="UP000504640"/>
    </source>
</evidence>
<evidence type="ECO:0000256" key="5">
    <source>
        <dbReference type="ARBA" id="ARBA00023136"/>
    </source>
</evidence>
<dbReference type="PANTHER" id="PTHR23037:SF22">
    <property type="entry name" value="CYTOKINE RECEPTOR COMMON SUBUNIT BETA"/>
    <property type="match status" value="1"/>
</dbReference>
<feature type="compositionally biased region" description="Polar residues" evidence="9">
    <location>
        <begin position="821"/>
        <end position="830"/>
    </location>
</feature>
<organism evidence="13 14">
    <name type="scientific">Sapajus apella</name>
    <name type="common">Brown-capped capuchin</name>
    <name type="synonym">Cebus apella</name>
    <dbReference type="NCBI Taxonomy" id="9515"/>
    <lineage>
        <taxon>Eukaryota</taxon>
        <taxon>Metazoa</taxon>
        <taxon>Chordata</taxon>
        <taxon>Craniata</taxon>
        <taxon>Vertebrata</taxon>
        <taxon>Euteleostomi</taxon>
        <taxon>Mammalia</taxon>
        <taxon>Eutheria</taxon>
        <taxon>Euarchontoglires</taxon>
        <taxon>Primates</taxon>
        <taxon>Haplorrhini</taxon>
        <taxon>Platyrrhini</taxon>
        <taxon>Cebidae</taxon>
        <taxon>Cebinae</taxon>
        <taxon>Sapajus</taxon>
    </lineage>
</organism>
<feature type="region of interest" description="Disordered" evidence="9">
    <location>
        <begin position="221"/>
        <end position="242"/>
    </location>
</feature>
<dbReference type="GO" id="GO:0009897">
    <property type="term" value="C:external side of plasma membrane"/>
    <property type="evidence" value="ECO:0007669"/>
    <property type="project" value="TreeGrafter"/>
</dbReference>
<keyword evidence="4 10" id="KW-1133">Transmembrane helix</keyword>
<feature type="compositionally biased region" description="Polar residues" evidence="9">
    <location>
        <begin position="771"/>
        <end position="780"/>
    </location>
</feature>
<dbReference type="FunFam" id="2.60.40.10:FF:001771">
    <property type="entry name" value="Cytokine receptor common subunit beta"/>
    <property type="match status" value="1"/>
</dbReference>
<dbReference type="CDD" id="cd00063">
    <property type="entry name" value="FN3"/>
    <property type="match status" value="2"/>
</dbReference>
<dbReference type="Pfam" id="PF00041">
    <property type="entry name" value="fn3"/>
    <property type="match status" value="1"/>
</dbReference>
<feature type="region of interest" description="Disordered" evidence="9">
    <location>
        <begin position="696"/>
        <end position="758"/>
    </location>
</feature>
<comment type="subcellular location">
    <subcellularLocation>
        <location evidence="1">Membrane</location>
        <topology evidence="1">Single-pass type I membrane protein</topology>
    </subcellularLocation>
</comment>
<dbReference type="InterPro" id="IPR036116">
    <property type="entry name" value="FN3_sf"/>
</dbReference>
<dbReference type="SUPFAM" id="SSF49265">
    <property type="entry name" value="Fibronectin type III"/>
    <property type="match status" value="4"/>
</dbReference>
<dbReference type="Proteomes" id="UP000504640">
    <property type="component" value="Unplaced"/>
</dbReference>
<evidence type="ECO:0000313" key="14">
    <source>
        <dbReference type="RefSeq" id="XP_032122550.1"/>
    </source>
</evidence>
<feature type="region of interest" description="Disordered" evidence="9">
    <location>
        <begin position="583"/>
        <end position="677"/>
    </location>
</feature>
<dbReference type="InterPro" id="IPR003961">
    <property type="entry name" value="FN3_dom"/>
</dbReference>
<evidence type="ECO:0000256" key="3">
    <source>
        <dbReference type="ARBA" id="ARBA00022729"/>
    </source>
</evidence>
<feature type="chain" id="PRO_5044643469" evidence="11">
    <location>
        <begin position="23"/>
        <end position="945"/>
    </location>
</feature>
<keyword evidence="3 11" id="KW-0732">Signal</keyword>
<sequence length="945" mass="103071">MALARGLLRMALLALCWGRSLAGEEETVPMQTLRCYNDYTSHITCRWADTWDAQRLVNVTLIRRVNHRDPSEPVSCDLSDDMPWSACPHPHCVPRKCVIPYQSFVSSDTDRFSFEPDRLLGTQLTVTLTQHVQPPAPKDLQISSHQDHFLLTWSVALGGPQSQWLSQGDLEFEVVYKRLQDSWEDAATLLSNASQATLGPEHLMPSSTYVARVRTRLAPGSRLSGRPSKWSPEFKWDSQPGDEAQPQNLQCFFDGAAVLSCSWEVRREVVSSVSFGLFYKPSPEAGEKECSPVLREEFGSLHIRHHCGIPVPDPSTHGRYVVSVQPRRPEKHIKSSEHIQMAPPSLTVSKDGDSYSLRWKAMKMQYEHIDHAFEIQYRKNSTTWEDSKTETLQNAHSMALPALEPSTTYWARVRVRTSRSGYDGIWSQWSEERSWETEWVPRGSKFQSPRPARSRVLGDTAPTPLRAPRSIPLPDADAALPPWLLEALPVWVLPLVVVLLTLTVLVALRFCGIYGYRLSRKWEETIPNPSKSHLFKNGIAERRPPGSVAAFTSRSPPEQGPWNSHFSELEGVFLVGFKDSEVSPLTTEDPKHVCDPPSGPDTTPAASDLPTEQPPSPRPGPPAPSHTPEKQASSFDFNGPYLGSPQSHSLPDSLCQPEPPQAGGSQKPLPPGSLEYLCLPAGGQVQLVPLAQSIGQGQAMDVERRPSRGAEGSPSLESGGGPAPPALTTRVGRQDPEDSPVAVPTSSKDPEDPGVASGYVCSADLVFPPQSGASPVSQVPSLGLPADQTPSFCPELAGGHPGAPGPVKSGFEGYVALPPTEAQSPRSPLNNLVPPEASSPVLNPGEHRADVSPTSPHSEGLLVLQQVGEYCFLPGLGAGPVSPRSKPSSPGPSPEIRDSDQALQVKKPPGQGMPQVPVIQLFKALKQQDYLSLPPWEVSRPGEVC</sequence>
<name>A0A6J3GXM3_SAPAP</name>
<protein>
    <submittedName>
        <fullName evidence="14 15">Cytokine receptor common subunit beta isoform X1</fullName>
    </submittedName>
</protein>
<dbReference type="SMART" id="SM00060">
    <property type="entry name" value="FN3"/>
    <property type="match status" value="2"/>
</dbReference>
<keyword evidence="2 10" id="KW-0812">Transmembrane</keyword>
<keyword evidence="5 10" id="KW-0472">Membrane</keyword>
<evidence type="ECO:0000256" key="10">
    <source>
        <dbReference type="SAM" id="Phobius"/>
    </source>
</evidence>
<dbReference type="InterPro" id="IPR048668">
    <property type="entry name" value="IL3RB_N"/>
</dbReference>
<feature type="domain" description="Fibronectin type-III" evidence="12">
    <location>
        <begin position="136"/>
        <end position="241"/>
    </location>
</feature>
<evidence type="ECO:0000256" key="2">
    <source>
        <dbReference type="ARBA" id="ARBA00022692"/>
    </source>
</evidence>
<dbReference type="AlphaFoldDB" id="A0A6J3GXM3"/>
<gene>
    <name evidence="14 15" type="primary">CSF2RB</name>
</gene>
<dbReference type="GeneID" id="116542029"/>
<reference evidence="14 15" key="1">
    <citation type="submission" date="2025-04" db="UniProtKB">
        <authorList>
            <consortium name="RefSeq"/>
        </authorList>
    </citation>
    <scope>IDENTIFICATION</scope>
    <source>
        <tissue evidence="14 15">Blood</tissue>
    </source>
</reference>
<evidence type="ECO:0000256" key="4">
    <source>
        <dbReference type="ARBA" id="ARBA00022989"/>
    </source>
</evidence>
<evidence type="ECO:0000259" key="12">
    <source>
        <dbReference type="PROSITE" id="PS50853"/>
    </source>
</evidence>
<dbReference type="GO" id="GO:0004896">
    <property type="term" value="F:cytokine receptor activity"/>
    <property type="evidence" value="ECO:0007669"/>
    <property type="project" value="InterPro"/>
</dbReference>
<dbReference type="RefSeq" id="XP_032122551.1">
    <property type="nucleotide sequence ID" value="XM_032266660.1"/>
</dbReference>
<keyword evidence="7 14" id="KW-0675">Receptor</keyword>
<dbReference type="Gene3D" id="2.60.40.10">
    <property type="entry name" value="Immunoglobulins"/>
    <property type="match status" value="4"/>
</dbReference>
<feature type="region of interest" description="Disordered" evidence="9">
    <location>
        <begin position="770"/>
        <end position="859"/>
    </location>
</feature>
<feature type="signal peptide" evidence="11">
    <location>
        <begin position="1"/>
        <end position="22"/>
    </location>
</feature>
<dbReference type="Pfam" id="PF21460">
    <property type="entry name" value="IL3Rb_N"/>
    <property type="match status" value="1"/>
</dbReference>
<evidence type="ECO:0000256" key="9">
    <source>
        <dbReference type="SAM" id="MobiDB-lite"/>
    </source>
</evidence>
<evidence type="ECO:0000256" key="7">
    <source>
        <dbReference type="ARBA" id="ARBA00023170"/>
    </source>
</evidence>
<feature type="region of interest" description="Disordered" evidence="9">
    <location>
        <begin position="878"/>
        <end position="914"/>
    </location>
</feature>
<dbReference type="InterPro" id="IPR013783">
    <property type="entry name" value="Ig-like_fold"/>
</dbReference>
<keyword evidence="13" id="KW-1185">Reference proteome</keyword>
<dbReference type="PROSITE" id="PS01355">
    <property type="entry name" value="HEMATOPO_REC_S_F1"/>
    <property type="match status" value="1"/>
</dbReference>
<dbReference type="RefSeq" id="XP_032122550.1">
    <property type="nucleotide sequence ID" value="XM_032266659.1"/>
</dbReference>
<dbReference type="PANTHER" id="PTHR23037">
    <property type="entry name" value="CYTOKINE RECEPTOR"/>
    <property type="match status" value="1"/>
</dbReference>
<feature type="compositionally biased region" description="Pro residues" evidence="9">
    <location>
        <begin position="612"/>
        <end position="625"/>
    </location>
</feature>
<keyword evidence="8" id="KW-0325">Glycoprotein</keyword>
<dbReference type="PROSITE" id="PS50853">
    <property type="entry name" value="FN3"/>
    <property type="match status" value="2"/>
</dbReference>
<feature type="domain" description="Fibronectin type-III" evidence="12">
    <location>
        <begin position="340"/>
        <end position="437"/>
    </location>
</feature>
<dbReference type="CTD" id="1439"/>
<evidence type="ECO:0000256" key="6">
    <source>
        <dbReference type="ARBA" id="ARBA00023157"/>
    </source>
</evidence>
<proteinExistence type="predicted"/>
<feature type="transmembrane region" description="Helical" evidence="10">
    <location>
        <begin position="491"/>
        <end position="511"/>
    </location>
</feature>
<accession>A0A6J3GXM3</accession>
<evidence type="ECO:0000256" key="11">
    <source>
        <dbReference type="SAM" id="SignalP"/>
    </source>
</evidence>
<evidence type="ECO:0000256" key="8">
    <source>
        <dbReference type="ARBA" id="ARBA00023180"/>
    </source>
</evidence>
<dbReference type="FunFam" id="2.60.40.10:FF:001517">
    <property type="entry name" value="Cytokine receptor common subunit beta"/>
    <property type="match status" value="1"/>
</dbReference>
<evidence type="ECO:0000256" key="1">
    <source>
        <dbReference type="ARBA" id="ARBA00004479"/>
    </source>
</evidence>